<evidence type="ECO:0000313" key="1">
    <source>
        <dbReference type="EMBL" id="CAE0349860.1"/>
    </source>
</evidence>
<protein>
    <submittedName>
        <fullName evidence="1">Uncharacterized protein</fullName>
    </submittedName>
</protein>
<reference evidence="1" key="1">
    <citation type="submission" date="2021-01" db="EMBL/GenBank/DDBJ databases">
        <authorList>
            <person name="Corre E."/>
            <person name="Pelletier E."/>
            <person name="Niang G."/>
            <person name="Scheremetjew M."/>
            <person name="Finn R."/>
            <person name="Kale V."/>
            <person name="Holt S."/>
            <person name="Cochrane G."/>
            <person name="Meng A."/>
            <person name="Brown T."/>
            <person name="Cohen L."/>
        </authorList>
    </citation>
    <scope>NUCLEOTIDE SEQUENCE</scope>
    <source>
        <strain evidence="1">FSP1.4</strain>
    </source>
</reference>
<proteinExistence type="predicted"/>
<dbReference type="EMBL" id="HBII01021168">
    <property type="protein sequence ID" value="CAE0349860.1"/>
    <property type="molecule type" value="Transcribed_RNA"/>
</dbReference>
<name>A0A7S3JCE8_9SPIT</name>
<organism evidence="1">
    <name type="scientific">Euplotes harpa</name>
    <dbReference type="NCBI Taxonomy" id="151035"/>
    <lineage>
        <taxon>Eukaryota</taxon>
        <taxon>Sar</taxon>
        <taxon>Alveolata</taxon>
        <taxon>Ciliophora</taxon>
        <taxon>Intramacronucleata</taxon>
        <taxon>Spirotrichea</taxon>
        <taxon>Hypotrichia</taxon>
        <taxon>Euplotida</taxon>
        <taxon>Euplotidae</taxon>
        <taxon>Euplotes</taxon>
    </lineage>
</organism>
<accession>A0A7S3JCE8</accession>
<gene>
    <name evidence="1" type="ORF">EHAR0213_LOCUS8773</name>
</gene>
<dbReference type="AlphaFoldDB" id="A0A7S3JCE8"/>
<sequence>MKEPSANAFFRRMFASKYLMKSQVQMTSLSRGTLRYIAVAMGNRDACKNVTGGDNVFSKDVYFSEQERNTVKHIIKKMNECNPSEESISKQQAAEETTENNVDILLEIFSKHGIKDDDMLVKDLKEWKDNL</sequence>